<protein>
    <submittedName>
        <fullName evidence="3">3-demethoxyubiquinol 3-hydroxylase</fullName>
    </submittedName>
</protein>
<keyword evidence="2" id="KW-1185">Reference proteome</keyword>
<dbReference type="InterPro" id="IPR011566">
    <property type="entry name" value="Ubq_synth_Coq7"/>
</dbReference>
<dbReference type="GO" id="GO:2000377">
    <property type="term" value="P:regulation of reactive oxygen species metabolic process"/>
    <property type="evidence" value="ECO:0007669"/>
    <property type="project" value="TreeGrafter"/>
</dbReference>
<organism evidence="3">
    <name type="scientific">Enterobius vermicularis</name>
    <name type="common">Human pinworm</name>
    <dbReference type="NCBI Taxonomy" id="51028"/>
    <lineage>
        <taxon>Eukaryota</taxon>
        <taxon>Metazoa</taxon>
        <taxon>Ecdysozoa</taxon>
        <taxon>Nematoda</taxon>
        <taxon>Chromadorea</taxon>
        <taxon>Rhabditida</taxon>
        <taxon>Spirurina</taxon>
        <taxon>Oxyuridomorpha</taxon>
        <taxon>Oxyuroidea</taxon>
        <taxon>Oxyuridae</taxon>
        <taxon>Enterobius</taxon>
    </lineage>
</organism>
<dbReference type="Pfam" id="PF03232">
    <property type="entry name" value="COQ7"/>
    <property type="match status" value="1"/>
</dbReference>
<proteinExistence type="predicted"/>
<accession>A0A0N4V3F2</accession>
<dbReference type="STRING" id="51028.A0A0N4V3F2"/>
<evidence type="ECO:0000313" key="2">
    <source>
        <dbReference type="Proteomes" id="UP000274131"/>
    </source>
</evidence>
<evidence type="ECO:0000313" key="3">
    <source>
        <dbReference type="WBParaSite" id="EVEC_0000457701-mRNA-1"/>
    </source>
</evidence>
<dbReference type="AlphaFoldDB" id="A0A0N4V3F2"/>
<dbReference type="GO" id="GO:0005634">
    <property type="term" value="C:nucleus"/>
    <property type="evidence" value="ECO:0007669"/>
    <property type="project" value="TreeGrafter"/>
</dbReference>
<dbReference type="PANTHER" id="PTHR11237">
    <property type="entry name" value="COENZYME Q10 BIOSYNTHESIS PROTEIN 7"/>
    <property type="match status" value="1"/>
</dbReference>
<dbReference type="GO" id="GO:0010468">
    <property type="term" value="P:regulation of gene expression"/>
    <property type="evidence" value="ECO:0007669"/>
    <property type="project" value="TreeGrafter"/>
</dbReference>
<dbReference type="PANTHER" id="PTHR11237:SF4">
    <property type="entry name" value="5-DEMETHOXYUBIQUINONE HYDROXYLASE, MITOCHONDRIAL"/>
    <property type="match status" value="1"/>
</dbReference>
<dbReference type="OrthoDB" id="275371at2759"/>
<sequence length="164" mass="18447">MAQKSFIGLLPNLCRQTLVQKVVRVNHAAEYVTCDIYAGQILASKGSTECSVFEQFQKQKKENLRKMERFCAKHEVTPSLLVPLYHCVAYSLGFITGRLGTSTAMGLSAVLEEVAAQNHNEQIKDLIEDDPETDTALLQVKSVKISQYSYLVKNIFPSYVLHDY</sequence>
<evidence type="ECO:0000313" key="1">
    <source>
        <dbReference type="EMBL" id="VDD89534.1"/>
    </source>
</evidence>
<dbReference type="GO" id="GO:0005743">
    <property type="term" value="C:mitochondrial inner membrane"/>
    <property type="evidence" value="ECO:0007669"/>
    <property type="project" value="TreeGrafter"/>
</dbReference>
<reference evidence="3" key="1">
    <citation type="submission" date="2017-02" db="UniProtKB">
        <authorList>
            <consortium name="WormBaseParasite"/>
        </authorList>
    </citation>
    <scope>IDENTIFICATION</scope>
</reference>
<dbReference type="GO" id="GO:0006744">
    <property type="term" value="P:ubiquinone biosynthetic process"/>
    <property type="evidence" value="ECO:0007669"/>
    <property type="project" value="InterPro"/>
</dbReference>
<dbReference type="WBParaSite" id="EVEC_0000457701-mRNA-1">
    <property type="protein sequence ID" value="EVEC_0000457701-mRNA-1"/>
    <property type="gene ID" value="EVEC_0000457701"/>
</dbReference>
<dbReference type="GO" id="GO:0008340">
    <property type="term" value="P:determination of adult lifespan"/>
    <property type="evidence" value="ECO:0007669"/>
    <property type="project" value="TreeGrafter"/>
</dbReference>
<dbReference type="GO" id="GO:0008682">
    <property type="term" value="F:3-demethoxyubiquinol 3-hydroxylase activity"/>
    <property type="evidence" value="ECO:0007669"/>
    <property type="project" value="TreeGrafter"/>
</dbReference>
<gene>
    <name evidence="1" type="ORF">EVEC_LOCUS4285</name>
</gene>
<reference evidence="1 2" key="2">
    <citation type="submission" date="2018-10" db="EMBL/GenBank/DDBJ databases">
        <authorList>
            <consortium name="Pathogen Informatics"/>
        </authorList>
    </citation>
    <scope>NUCLEOTIDE SEQUENCE [LARGE SCALE GENOMIC DNA]</scope>
</reference>
<name>A0A0N4V3F2_ENTVE</name>
<dbReference type="Proteomes" id="UP000274131">
    <property type="component" value="Unassembled WGS sequence"/>
</dbReference>
<dbReference type="EMBL" id="UXUI01007814">
    <property type="protein sequence ID" value="VDD89534.1"/>
    <property type="molecule type" value="Genomic_DNA"/>
</dbReference>